<feature type="region of interest" description="Disordered" evidence="1">
    <location>
        <begin position="151"/>
        <end position="232"/>
    </location>
</feature>
<feature type="compositionally biased region" description="Low complexity" evidence="1">
    <location>
        <begin position="209"/>
        <end position="224"/>
    </location>
</feature>
<proteinExistence type="predicted"/>
<reference evidence="2" key="1">
    <citation type="submission" date="2021-01" db="EMBL/GenBank/DDBJ databases">
        <authorList>
            <person name="Corre E."/>
            <person name="Pelletier E."/>
            <person name="Niang G."/>
            <person name="Scheremetjew M."/>
            <person name="Finn R."/>
            <person name="Kale V."/>
            <person name="Holt S."/>
            <person name="Cochrane G."/>
            <person name="Meng A."/>
            <person name="Brown T."/>
            <person name="Cohen L."/>
        </authorList>
    </citation>
    <scope>NUCLEOTIDE SEQUENCE</scope>
    <source>
        <strain evidence="2">B650</strain>
    </source>
</reference>
<dbReference type="Gene3D" id="1.25.40.10">
    <property type="entry name" value="Tetratricopeptide repeat domain"/>
    <property type="match status" value="1"/>
</dbReference>
<dbReference type="InterPro" id="IPR011990">
    <property type="entry name" value="TPR-like_helical_dom_sf"/>
</dbReference>
<dbReference type="EMBL" id="HBGY01010706">
    <property type="protein sequence ID" value="CAD9569173.1"/>
    <property type="molecule type" value="Transcribed_RNA"/>
</dbReference>
<protein>
    <submittedName>
        <fullName evidence="2">Uncharacterized protein</fullName>
    </submittedName>
</protein>
<name>A0A7S2K880_9STRA</name>
<dbReference type="AlphaFoldDB" id="A0A7S2K880"/>
<evidence type="ECO:0000313" key="2">
    <source>
        <dbReference type="EMBL" id="CAD9569173.1"/>
    </source>
</evidence>
<gene>
    <name evidence="2" type="ORF">LDAN0321_LOCUS6754</name>
</gene>
<sequence length="591" mass="67538">MMDVKNNTNSTKDTRRLSALLFSFSSAMESGGLGDLWGGDRNNGFLCEETLFRLKQRQVPNYRDNSVPGVSGTDLGLSGMTYDNEAEEERQGKRLKMKKFEGLKEVDGVGYTLDDIDEDVYEMYKDDDKTYQEKLEFLQRRELAKQRLEQMNGEGQNVEAPPKNQYGDWTEDVNHEFGSSDQTYDIPDETRDRNGREKEHLSMHVQGDESQSSSESGSKSNEGGTPDDDASFDDFLQELEEEMKANGESMDDINIDEARMVYDMFVKDANDNDGTNINETLESMEENGGLIEEDSLLHHGNGDSLTSEKIKSEVVEDKDSSTFDLVESDTQSLKYQFADEGNRNFELDIFDASLPPELPKSRVKRIRRAFSDVLAEPSLTTLIPIVRENLPEYLPLYWLKRKNVRDARFAIMKAEEEGMINVHVLNSMLEVETKAGSIDRALDFHNKQYQLSDLEPTQRSDRLVLEMLVQKRRMSRALAFKEKIESDGRNLDLLSYGSLISHYANHKELGSALMVLKECVNVHGYPPGEQSLKNIRLMCRKLDVEEEVGLEKMIGPDPLFWLRDGEKNKKREMTKRGRRDVQGVRNAVVRI</sequence>
<organism evidence="2">
    <name type="scientific">Leptocylindrus danicus</name>
    <dbReference type="NCBI Taxonomy" id="163516"/>
    <lineage>
        <taxon>Eukaryota</taxon>
        <taxon>Sar</taxon>
        <taxon>Stramenopiles</taxon>
        <taxon>Ochrophyta</taxon>
        <taxon>Bacillariophyta</taxon>
        <taxon>Coscinodiscophyceae</taxon>
        <taxon>Chaetocerotophycidae</taxon>
        <taxon>Leptocylindrales</taxon>
        <taxon>Leptocylindraceae</taxon>
        <taxon>Leptocylindrus</taxon>
    </lineage>
</organism>
<accession>A0A7S2K880</accession>
<feature type="compositionally biased region" description="Basic and acidic residues" evidence="1">
    <location>
        <begin position="188"/>
        <end position="202"/>
    </location>
</feature>
<evidence type="ECO:0000256" key="1">
    <source>
        <dbReference type="SAM" id="MobiDB-lite"/>
    </source>
</evidence>